<dbReference type="Proteomes" id="UP000182192">
    <property type="component" value="Unassembled WGS sequence"/>
</dbReference>
<reference evidence="2 3" key="1">
    <citation type="submission" date="2016-10" db="EMBL/GenBank/DDBJ databases">
        <authorList>
            <person name="de Groot N.N."/>
        </authorList>
    </citation>
    <scope>NUCLEOTIDE SEQUENCE [LARGE SCALE GENOMIC DNA]</scope>
    <source>
        <strain evidence="2 3">AR67</strain>
    </source>
</reference>
<evidence type="ECO:0000259" key="1">
    <source>
        <dbReference type="Pfam" id="PF01636"/>
    </source>
</evidence>
<proteinExistence type="predicted"/>
<protein>
    <submittedName>
        <fullName evidence="2">Phosphotransferase enzyme family protein</fullName>
    </submittedName>
</protein>
<dbReference type="OrthoDB" id="2040778at2"/>
<name>A0A1I1HZG9_RUMAL</name>
<keyword evidence="2" id="KW-0808">Transferase</keyword>
<dbReference type="RefSeq" id="WP_074960915.1">
    <property type="nucleotide sequence ID" value="NZ_FOKQ01000010.1"/>
</dbReference>
<dbReference type="Gene3D" id="3.90.1200.10">
    <property type="match status" value="1"/>
</dbReference>
<dbReference type="Gene3D" id="3.30.200.150">
    <property type="match status" value="1"/>
</dbReference>
<feature type="domain" description="Aminoglycoside phosphotransferase" evidence="1">
    <location>
        <begin position="34"/>
        <end position="227"/>
    </location>
</feature>
<evidence type="ECO:0000313" key="2">
    <source>
        <dbReference type="EMBL" id="SFC29599.1"/>
    </source>
</evidence>
<organism evidence="2 3">
    <name type="scientific">Ruminococcus albus</name>
    <dbReference type="NCBI Taxonomy" id="1264"/>
    <lineage>
        <taxon>Bacteria</taxon>
        <taxon>Bacillati</taxon>
        <taxon>Bacillota</taxon>
        <taxon>Clostridia</taxon>
        <taxon>Eubacteriales</taxon>
        <taxon>Oscillospiraceae</taxon>
        <taxon>Ruminococcus</taxon>
    </lineage>
</organism>
<dbReference type="GO" id="GO:0016740">
    <property type="term" value="F:transferase activity"/>
    <property type="evidence" value="ECO:0007669"/>
    <property type="project" value="UniProtKB-KW"/>
</dbReference>
<dbReference type="PANTHER" id="PTHR21310">
    <property type="entry name" value="AMINOGLYCOSIDE PHOSPHOTRANSFERASE-RELATED-RELATED"/>
    <property type="match status" value="1"/>
</dbReference>
<dbReference type="InterPro" id="IPR002575">
    <property type="entry name" value="Aminoglycoside_PTrfase"/>
</dbReference>
<dbReference type="AlphaFoldDB" id="A0A1I1HZG9"/>
<dbReference type="Pfam" id="PF01636">
    <property type="entry name" value="APH"/>
    <property type="match status" value="1"/>
</dbReference>
<evidence type="ECO:0000313" key="3">
    <source>
        <dbReference type="Proteomes" id="UP000182192"/>
    </source>
</evidence>
<dbReference type="EMBL" id="FOKQ01000010">
    <property type="protein sequence ID" value="SFC29599.1"/>
    <property type="molecule type" value="Genomic_DNA"/>
</dbReference>
<gene>
    <name evidence="2" type="ORF">SAMN02910406_01469</name>
</gene>
<accession>A0A1I1HZG9</accession>
<dbReference type="SUPFAM" id="SSF56112">
    <property type="entry name" value="Protein kinase-like (PK-like)"/>
    <property type="match status" value="1"/>
</dbReference>
<dbReference type="InterPro" id="IPR011009">
    <property type="entry name" value="Kinase-like_dom_sf"/>
</dbReference>
<sequence>MKIKIGVYRQVLRLDDNIISKLCKKCFSEIPQSIERCSVGQGNYVFIVQLTDTTYVIRCSPEKNAYNDTVYWLEKLAFIEIPIPKIVAKGVFEDTEYIILTYFEGKDIGLVYSLLSDKDKRTIASEIVCIQERVAALELEDIPSEWTWHSEINYMLDRAEERIAANEYFDIEKVDRLRKSAIALDKYFDRIEPIAYLDDVSTKNLLIHDGHISGIVDIDWIGIGDRLTYVALTNIALLNMGYDTDYVKYILKEMNLSSIQKKAFLFYSLMYCVDFMGERGMQFTDKYIEVNEQIIDRLNSIYDLLWKEFEEHSH</sequence>
<dbReference type="InterPro" id="IPR051678">
    <property type="entry name" value="AGP_Transferase"/>
</dbReference>